<dbReference type="EMBL" id="BMGA01000001">
    <property type="protein sequence ID" value="GGA66046.1"/>
    <property type="molecule type" value="Genomic_DNA"/>
</dbReference>
<name>A0ABQ1HA28_9FLAO</name>
<feature type="transmembrane region" description="Helical" evidence="1">
    <location>
        <begin position="90"/>
        <end position="108"/>
    </location>
</feature>
<keyword evidence="1" id="KW-1133">Transmembrane helix</keyword>
<organism evidence="2 3">
    <name type="scientific">Flavobacterium palustre</name>
    <dbReference type="NCBI Taxonomy" id="1476463"/>
    <lineage>
        <taxon>Bacteria</taxon>
        <taxon>Pseudomonadati</taxon>
        <taxon>Bacteroidota</taxon>
        <taxon>Flavobacteriia</taxon>
        <taxon>Flavobacteriales</taxon>
        <taxon>Flavobacteriaceae</taxon>
        <taxon>Flavobacterium</taxon>
    </lineage>
</organism>
<comment type="caution">
    <text evidence="2">The sequence shown here is derived from an EMBL/GenBank/DDBJ whole genome shotgun (WGS) entry which is preliminary data.</text>
</comment>
<keyword evidence="1" id="KW-0472">Membrane</keyword>
<dbReference type="RefSeq" id="WP_188491821.1">
    <property type="nucleotide sequence ID" value="NZ_BMGA01000001.1"/>
</dbReference>
<evidence type="ECO:0000256" key="1">
    <source>
        <dbReference type="SAM" id="Phobius"/>
    </source>
</evidence>
<feature type="transmembrane region" description="Helical" evidence="1">
    <location>
        <begin position="67"/>
        <end position="84"/>
    </location>
</feature>
<gene>
    <name evidence="2" type="ORF">GCM10008015_03450</name>
</gene>
<evidence type="ECO:0000313" key="2">
    <source>
        <dbReference type="EMBL" id="GGA66046.1"/>
    </source>
</evidence>
<keyword evidence="1" id="KW-0812">Transmembrane</keyword>
<feature type="transmembrane region" description="Helical" evidence="1">
    <location>
        <begin position="42"/>
        <end position="60"/>
    </location>
</feature>
<reference evidence="3" key="1">
    <citation type="journal article" date="2019" name="Int. J. Syst. Evol. Microbiol.">
        <title>The Global Catalogue of Microorganisms (GCM) 10K type strain sequencing project: providing services to taxonomists for standard genome sequencing and annotation.</title>
        <authorList>
            <consortium name="The Broad Institute Genomics Platform"/>
            <consortium name="The Broad Institute Genome Sequencing Center for Infectious Disease"/>
            <person name="Wu L."/>
            <person name="Ma J."/>
        </authorList>
    </citation>
    <scope>NUCLEOTIDE SEQUENCE [LARGE SCALE GENOMIC DNA]</scope>
    <source>
        <strain evidence="3">CGMCC 1.12811</strain>
    </source>
</reference>
<keyword evidence="3" id="KW-1185">Reference proteome</keyword>
<sequence>MISLVSLTVFFAFYVLYNTSKKATLSTNFPLERWIQQNTKPSRCIGLGFLVIAYSILISWKAAGASTLIFLIQIMTIGSLVVILAPLKIINHRFILGILFLAVFFEIYS</sequence>
<dbReference type="Proteomes" id="UP000658793">
    <property type="component" value="Unassembled WGS sequence"/>
</dbReference>
<accession>A0ABQ1HA28</accession>
<protein>
    <recommendedName>
        <fullName evidence="4">DUF3325 domain-containing protein</fullName>
    </recommendedName>
</protein>
<proteinExistence type="predicted"/>
<evidence type="ECO:0008006" key="4">
    <source>
        <dbReference type="Google" id="ProtNLM"/>
    </source>
</evidence>
<evidence type="ECO:0000313" key="3">
    <source>
        <dbReference type="Proteomes" id="UP000658793"/>
    </source>
</evidence>